<sequence>MGVPPILPAPTDPPHPYSRLMSQSHRRRKSSSSQGCADFRRSQATRRQLLQAGMLGGLGLGMADWFQARSAAATSEGAIAKPAKACIFLFMWGGPSQLETFDMKPEAPAEVRGSFNPVSTNVPGIQICEHFTRLAKLTDKLAIVRSLSHDDPAHLSSGHATVTGQPAPVLKSDATPPSNNDSPHLGALVSKLRPNQSGLPSFVTLPWKALHPAAPGGEAPGQHGGWLGPSHDGLLLTGDPNAPDWRPSGLALPADMPLARLESRYALLKQLDAQRRQLLAPLPADGPAARLDDHQSRAHQLLASTHVREAFDLAAEPDKVRERYGRNIHGQSVLMARRLVEHGVPLVSVNWHNDGRNFWDTHGNNFNRLKNDLIPPADMALSALLEDLEQRGMLDETLVVWVGEFGRKPQINPANAGREHWPFCYSGLLAGGGIHGGMTYGESDALAAHPISNPVSPYDFGTTILHALGIPTETYLPDRENRPRPIAAGKVIEGLFTGRA</sequence>
<evidence type="ECO:0000313" key="3">
    <source>
        <dbReference type="Proteomes" id="UP000325286"/>
    </source>
</evidence>
<feature type="region of interest" description="Disordered" evidence="1">
    <location>
        <begin position="153"/>
        <end position="187"/>
    </location>
</feature>
<dbReference type="Pfam" id="PF07394">
    <property type="entry name" value="DUF1501"/>
    <property type="match status" value="1"/>
</dbReference>
<dbReference type="InterPro" id="IPR010869">
    <property type="entry name" value="DUF1501"/>
</dbReference>
<dbReference type="InterPro" id="IPR017850">
    <property type="entry name" value="Alkaline_phosphatase_core_sf"/>
</dbReference>
<dbReference type="InterPro" id="IPR006311">
    <property type="entry name" value="TAT_signal"/>
</dbReference>
<dbReference type="Gene3D" id="3.40.720.10">
    <property type="entry name" value="Alkaline Phosphatase, subunit A"/>
    <property type="match status" value="1"/>
</dbReference>
<dbReference type="EMBL" id="CP042914">
    <property type="protein sequence ID" value="QEG39172.1"/>
    <property type="molecule type" value="Genomic_DNA"/>
</dbReference>
<accession>A0A5B9QMT2</accession>
<evidence type="ECO:0008006" key="4">
    <source>
        <dbReference type="Google" id="ProtNLM"/>
    </source>
</evidence>
<evidence type="ECO:0000256" key="1">
    <source>
        <dbReference type="SAM" id="MobiDB-lite"/>
    </source>
</evidence>
<evidence type="ECO:0000313" key="2">
    <source>
        <dbReference type="EMBL" id="QEG39172.1"/>
    </source>
</evidence>
<feature type="compositionally biased region" description="Pro residues" evidence="1">
    <location>
        <begin position="1"/>
        <end position="16"/>
    </location>
</feature>
<name>A0A5B9QMT2_9BACT</name>
<dbReference type="PROSITE" id="PS51318">
    <property type="entry name" value="TAT"/>
    <property type="match status" value="1"/>
</dbReference>
<feature type="region of interest" description="Disordered" evidence="1">
    <location>
        <begin position="1"/>
        <end position="39"/>
    </location>
</feature>
<gene>
    <name evidence="2" type="ORF">UC8_11330</name>
</gene>
<reference evidence="2 3" key="1">
    <citation type="submission" date="2019-08" db="EMBL/GenBank/DDBJ databases">
        <title>Deep-cultivation of Planctomycetes and their phenomic and genomic characterization uncovers novel biology.</title>
        <authorList>
            <person name="Wiegand S."/>
            <person name="Jogler M."/>
            <person name="Boedeker C."/>
            <person name="Pinto D."/>
            <person name="Vollmers J."/>
            <person name="Rivas-Marin E."/>
            <person name="Kohn T."/>
            <person name="Peeters S.H."/>
            <person name="Heuer A."/>
            <person name="Rast P."/>
            <person name="Oberbeckmann S."/>
            <person name="Bunk B."/>
            <person name="Jeske O."/>
            <person name="Meyerdierks A."/>
            <person name="Storesund J.E."/>
            <person name="Kallscheuer N."/>
            <person name="Luecker S."/>
            <person name="Lage O.M."/>
            <person name="Pohl T."/>
            <person name="Merkel B.J."/>
            <person name="Hornburger P."/>
            <person name="Mueller R.-W."/>
            <person name="Bruemmer F."/>
            <person name="Labrenz M."/>
            <person name="Spormann A.M."/>
            <person name="Op den Camp H."/>
            <person name="Overmann J."/>
            <person name="Amann R."/>
            <person name="Jetten M.S.M."/>
            <person name="Mascher T."/>
            <person name="Medema M.H."/>
            <person name="Devos D.P."/>
            <person name="Kaster A.-K."/>
            <person name="Ovreas L."/>
            <person name="Rohde M."/>
            <person name="Galperin M.Y."/>
            <person name="Jogler C."/>
        </authorList>
    </citation>
    <scope>NUCLEOTIDE SEQUENCE [LARGE SCALE GENOMIC DNA]</scope>
    <source>
        <strain evidence="2 3">UC8</strain>
    </source>
</reference>
<proteinExistence type="predicted"/>
<dbReference type="SUPFAM" id="SSF53649">
    <property type="entry name" value="Alkaline phosphatase-like"/>
    <property type="match status" value="1"/>
</dbReference>
<dbReference type="Proteomes" id="UP000325286">
    <property type="component" value="Chromosome"/>
</dbReference>
<dbReference type="PANTHER" id="PTHR43737:SF1">
    <property type="entry name" value="DUF1501 DOMAIN-CONTAINING PROTEIN"/>
    <property type="match status" value="1"/>
</dbReference>
<dbReference type="AlphaFoldDB" id="A0A5B9QMT2"/>
<dbReference type="KEGG" id="rul:UC8_11330"/>
<dbReference type="PANTHER" id="PTHR43737">
    <property type="entry name" value="BLL7424 PROTEIN"/>
    <property type="match status" value="1"/>
</dbReference>
<protein>
    <recommendedName>
        <fullName evidence="4">DUF1501 domain-containing protein</fullName>
    </recommendedName>
</protein>
<organism evidence="2 3">
    <name type="scientific">Roseimaritima ulvae</name>
    <dbReference type="NCBI Taxonomy" id="980254"/>
    <lineage>
        <taxon>Bacteria</taxon>
        <taxon>Pseudomonadati</taxon>
        <taxon>Planctomycetota</taxon>
        <taxon>Planctomycetia</taxon>
        <taxon>Pirellulales</taxon>
        <taxon>Pirellulaceae</taxon>
        <taxon>Roseimaritima</taxon>
    </lineage>
</organism>
<keyword evidence="3" id="KW-1185">Reference proteome</keyword>